<dbReference type="OrthoDB" id="442692at2759"/>
<gene>
    <name evidence="1" type="ORF">BpHYR1_030902</name>
</gene>
<reference evidence="1 2" key="1">
    <citation type="journal article" date="2018" name="Sci. Rep.">
        <title>Genomic signatures of local adaptation to the degree of environmental predictability in rotifers.</title>
        <authorList>
            <person name="Franch-Gras L."/>
            <person name="Hahn C."/>
            <person name="Garcia-Roger E.M."/>
            <person name="Carmona M.J."/>
            <person name="Serra M."/>
            <person name="Gomez A."/>
        </authorList>
    </citation>
    <scope>NUCLEOTIDE SEQUENCE [LARGE SCALE GENOMIC DNA]</scope>
    <source>
        <strain evidence="1">HYR1</strain>
    </source>
</reference>
<feature type="non-terminal residue" evidence="1">
    <location>
        <position position="46"/>
    </location>
</feature>
<organism evidence="1 2">
    <name type="scientific">Brachionus plicatilis</name>
    <name type="common">Marine rotifer</name>
    <name type="synonym">Brachionus muelleri</name>
    <dbReference type="NCBI Taxonomy" id="10195"/>
    <lineage>
        <taxon>Eukaryota</taxon>
        <taxon>Metazoa</taxon>
        <taxon>Spiralia</taxon>
        <taxon>Gnathifera</taxon>
        <taxon>Rotifera</taxon>
        <taxon>Eurotatoria</taxon>
        <taxon>Monogononta</taxon>
        <taxon>Pseudotrocha</taxon>
        <taxon>Ploima</taxon>
        <taxon>Brachionidae</taxon>
        <taxon>Brachionus</taxon>
    </lineage>
</organism>
<feature type="non-terminal residue" evidence="1">
    <location>
        <position position="1"/>
    </location>
</feature>
<proteinExistence type="predicted"/>
<sequence length="46" mass="5515">PKFTKSDETIQPLEIFVSANCDYSRYRCKTSSIRFKDTLMFQTRVY</sequence>
<accession>A0A3M7P450</accession>
<dbReference type="EMBL" id="REGN01013486">
    <property type="protein sequence ID" value="RMZ93881.1"/>
    <property type="molecule type" value="Genomic_DNA"/>
</dbReference>
<comment type="caution">
    <text evidence="1">The sequence shown here is derived from an EMBL/GenBank/DDBJ whole genome shotgun (WGS) entry which is preliminary data.</text>
</comment>
<evidence type="ECO:0000313" key="2">
    <source>
        <dbReference type="Proteomes" id="UP000276133"/>
    </source>
</evidence>
<evidence type="ECO:0000313" key="1">
    <source>
        <dbReference type="EMBL" id="RMZ93881.1"/>
    </source>
</evidence>
<keyword evidence="2" id="KW-1185">Reference proteome</keyword>
<dbReference type="Proteomes" id="UP000276133">
    <property type="component" value="Unassembled WGS sequence"/>
</dbReference>
<dbReference type="AlphaFoldDB" id="A0A3M7P450"/>
<protein>
    <submittedName>
        <fullName evidence="1">Hydrocephalus-inducing-like protein</fullName>
    </submittedName>
</protein>
<name>A0A3M7P450_BRAPC</name>